<name>A0ABU3SLL6_9MICO</name>
<dbReference type="Gene3D" id="3.40.140.10">
    <property type="entry name" value="Cytidine Deaminase, domain 2"/>
    <property type="match status" value="1"/>
</dbReference>
<proteinExistence type="predicted"/>
<dbReference type="Pfam" id="PF00383">
    <property type="entry name" value="dCMP_cyt_deam_1"/>
    <property type="match status" value="1"/>
</dbReference>
<evidence type="ECO:0000313" key="3">
    <source>
        <dbReference type="Proteomes" id="UP001261125"/>
    </source>
</evidence>
<dbReference type="EMBL" id="JAWDIT010000002">
    <property type="protein sequence ID" value="MDU0345706.1"/>
    <property type="molecule type" value="Genomic_DNA"/>
</dbReference>
<dbReference type="PANTHER" id="PTHR11079">
    <property type="entry name" value="CYTOSINE DEAMINASE FAMILY MEMBER"/>
    <property type="match status" value="1"/>
</dbReference>
<dbReference type="SUPFAM" id="SSF53927">
    <property type="entry name" value="Cytidine deaminase-like"/>
    <property type="match status" value="1"/>
</dbReference>
<sequence length="152" mass="16587">MTASEADRDEDRRLAEAVEMALDAARAGELPYASLLVDAEGTVVARACNTVRSTGDITNHPELILARHAALTRSAEACRALTLYTSCEPCVMCRNVIARAGIGRVVFALSTEQLHRLQPPGEPRPDAARVEYRGPSMFDRAQTPVRVFYDSV</sequence>
<dbReference type="PROSITE" id="PS51747">
    <property type="entry name" value="CYT_DCMP_DEAMINASES_2"/>
    <property type="match status" value="1"/>
</dbReference>
<comment type="caution">
    <text evidence="2">The sequence shown here is derived from an EMBL/GenBank/DDBJ whole genome shotgun (WGS) entry which is preliminary data.</text>
</comment>
<gene>
    <name evidence="2" type="ORF">RWH44_08305</name>
</gene>
<dbReference type="Proteomes" id="UP001261125">
    <property type="component" value="Unassembled WGS sequence"/>
</dbReference>
<feature type="domain" description="CMP/dCMP-type deaminase" evidence="1">
    <location>
        <begin position="8"/>
        <end position="131"/>
    </location>
</feature>
<keyword evidence="3" id="KW-1185">Reference proteome</keyword>
<reference evidence="2 3" key="1">
    <citation type="submission" date="2023-09" db="EMBL/GenBank/DDBJ databases">
        <title>Microbacterium fusihabitans sp. nov., Microbacterium phycihabitans sp. nov., and Microbacterium cervinum sp. nov., isolated from dried seaweeds of beach.</title>
        <authorList>
            <person name="Lee S.D."/>
        </authorList>
    </citation>
    <scope>NUCLEOTIDE SEQUENCE [LARGE SCALE GENOMIC DNA]</scope>
    <source>
        <strain evidence="2 3">KSW2-29</strain>
    </source>
</reference>
<dbReference type="CDD" id="cd01285">
    <property type="entry name" value="nucleoside_deaminase"/>
    <property type="match status" value="1"/>
</dbReference>
<protein>
    <submittedName>
        <fullName evidence="2">Nucleoside deaminase</fullName>
    </submittedName>
</protein>
<organism evidence="2 3">
    <name type="scientific">Microbacterium phycohabitans</name>
    <dbReference type="NCBI Taxonomy" id="3075993"/>
    <lineage>
        <taxon>Bacteria</taxon>
        <taxon>Bacillati</taxon>
        <taxon>Actinomycetota</taxon>
        <taxon>Actinomycetes</taxon>
        <taxon>Micrococcales</taxon>
        <taxon>Microbacteriaceae</taxon>
        <taxon>Microbacterium</taxon>
    </lineage>
</organism>
<evidence type="ECO:0000259" key="1">
    <source>
        <dbReference type="PROSITE" id="PS51747"/>
    </source>
</evidence>
<dbReference type="InterPro" id="IPR016193">
    <property type="entry name" value="Cytidine_deaminase-like"/>
</dbReference>
<dbReference type="InterPro" id="IPR002125">
    <property type="entry name" value="CMP_dCMP_dom"/>
</dbReference>
<dbReference type="PANTHER" id="PTHR11079:SF179">
    <property type="entry name" value="TRNA(ADENINE(34)) DEAMINASE, CHLOROPLASTIC"/>
    <property type="match status" value="1"/>
</dbReference>
<dbReference type="RefSeq" id="WP_316004209.1">
    <property type="nucleotide sequence ID" value="NZ_JAWDIT010000002.1"/>
</dbReference>
<evidence type="ECO:0000313" key="2">
    <source>
        <dbReference type="EMBL" id="MDU0345706.1"/>
    </source>
</evidence>
<accession>A0ABU3SLL6</accession>